<proteinExistence type="inferred from homology"/>
<dbReference type="InterPro" id="IPR037066">
    <property type="entry name" value="Plug_dom_sf"/>
</dbReference>
<dbReference type="PANTHER" id="PTHR40980:SF4">
    <property type="entry name" value="TONB-DEPENDENT RECEPTOR-LIKE BETA-BARREL DOMAIN-CONTAINING PROTEIN"/>
    <property type="match status" value="1"/>
</dbReference>
<dbReference type="SUPFAM" id="SSF49464">
    <property type="entry name" value="Carboxypeptidase regulatory domain-like"/>
    <property type="match status" value="1"/>
</dbReference>
<evidence type="ECO:0000256" key="6">
    <source>
        <dbReference type="ARBA" id="ARBA00023237"/>
    </source>
</evidence>
<dbReference type="Proteomes" id="UP000268007">
    <property type="component" value="Unassembled WGS sequence"/>
</dbReference>
<evidence type="ECO:0000259" key="8">
    <source>
        <dbReference type="SMART" id="SM00965"/>
    </source>
</evidence>
<organism evidence="9 10">
    <name type="scientific">Mucilaginibacter gracilis</name>
    <dbReference type="NCBI Taxonomy" id="423350"/>
    <lineage>
        <taxon>Bacteria</taxon>
        <taxon>Pseudomonadati</taxon>
        <taxon>Bacteroidota</taxon>
        <taxon>Sphingobacteriia</taxon>
        <taxon>Sphingobacteriales</taxon>
        <taxon>Sphingobacteriaceae</taxon>
        <taxon>Mucilaginibacter</taxon>
    </lineage>
</organism>
<dbReference type="GO" id="GO:0009279">
    <property type="term" value="C:cell outer membrane"/>
    <property type="evidence" value="ECO:0007669"/>
    <property type="project" value="UniProtKB-SubCell"/>
</dbReference>
<comment type="subcellular location">
    <subcellularLocation>
        <location evidence="1 7">Cell outer membrane</location>
    </subcellularLocation>
</comment>
<keyword evidence="3" id="KW-0406">Ion transport</keyword>
<dbReference type="Pfam" id="PF07715">
    <property type="entry name" value="Plug"/>
    <property type="match status" value="1"/>
</dbReference>
<dbReference type="PANTHER" id="PTHR40980">
    <property type="entry name" value="PLUG DOMAIN-CONTAINING PROTEIN"/>
    <property type="match status" value="1"/>
</dbReference>
<dbReference type="Gene3D" id="2.40.170.20">
    <property type="entry name" value="TonB-dependent receptor, beta-barrel domain"/>
    <property type="match status" value="1"/>
</dbReference>
<dbReference type="RefSeq" id="WP_121198889.1">
    <property type="nucleotide sequence ID" value="NZ_RBKU01000001.1"/>
</dbReference>
<dbReference type="Pfam" id="PF13620">
    <property type="entry name" value="CarboxypepD_reg"/>
    <property type="match status" value="1"/>
</dbReference>
<keyword evidence="3" id="KW-0410">Iron transport</keyword>
<evidence type="ECO:0000256" key="1">
    <source>
        <dbReference type="ARBA" id="ARBA00004442"/>
    </source>
</evidence>
<accession>A0A495J3X5</accession>
<dbReference type="Gene3D" id="3.55.50.30">
    <property type="match status" value="1"/>
</dbReference>
<name>A0A495J3X5_9SPHI</name>
<dbReference type="InterPro" id="IPR011662">
    <property type="entry name" value="Secretin/TonB_short_N"/>
</dbReference>
<dbReference type="Pfam" id="PF00593">
    <property type="entry name" value="TonB_dep_Rec_b-barrel"/>
    <property type="match status" value="1"/>
</dbReference>
<sequence>MKKTLNGILFNLFKLMKLSFITFTAIVIMSGTLWANNSKAQNINNVKVSINVKSASLDKVLQDLQQQSGFNLMYNVNAIGAKKAVSIAAENQSLQAVLESLFKNTNIEFRQEGENIYIHKRPAPGKIIGKVLDEKGAVLPGATIKVVETGQGIQSNVDGTYQIGLAPGTYSLEVSYISYQTKRITGILVTEGKNTPLDIAMIPATNALNTVTITGDYKKSSVEGLYAKQKNNTAITDGISAEQIARTPDKNIGETLKRISGGSVLENKYVVVRGLGERYNGTMMNGQVMPSTELNRKQFSFDIIPANMVDNVTIYKTINPDKSAEFGGGLIEVNTKSIPTENSFNITIGESYNDKTTGKNFTGQYIGTRSYFGSATGDRTLFGRTDWTSAADVRTYYAANHSDPKLFSNNWKLYNYTPSVSPNFQASLARVINLKHNDQIGFNASASYRNTWQTSDVLSGRNGYPGNDKQDELYGFTGKRYGFTTNLGGIVGAGYTGQQFKVSLQSIYLRTFDQQLLLGKGDKYDYGPAVGYFDLTTQTNLWQNQLRAEQKFGSHGIKLEGLLSYAVIDRQKPDNHQLDAHYIGSATDSPDLPASDFSITAPQSNFDKGVLRSWSRSFEKNLGWNLDLSVPVKFDFLKTAFNNTLKTGYAGWRKDRLFWVVNTGSNYNASDPQPLSQVFDQSLHPGGSINISGFGDDYRHKAALQAGYVMLDSKIGGKFRLTGGLRGEYYDLNSVNTVLDRFVKNQIDKNKDVTDYSDLYGKEPKFNLFPSAALTYGLTKKMNLRLAYAKSIIRPDLRELSFFQEYDFELGGIYQSQSPIRSTKIDNLDFRYEWYPSAGDILSVSLFYKKLLHPMEIYDLGNRTYELRNDLSAKNRGIELEARKSFAFTGLPVLRNLTLYGNFTRLFAKVTPMNVVYNSAFPGREGKITVVDVALPEVDRPQAGASNYTYNAGIYYDSKPVSLSLSYNYVTNRVFRASEVYKESLFETPLPSLDGQVTVNVLKNKGQFKLNLSNLLNKSNRVYKKRQGDLATTSLYEKGDFIDYQASPGRTYGLSFNYNF</sequence>
<keyword evidence="4" id="KW-0408">Iron</keyword>
<dbReference type="Gene3D" id="2.60.40.1120">
    <property type="entry name" value="Carboxypeptidase-like, regulatory domain"/>
    <property type="match status" value="1"/>
</dbReference>
<evidence type="ECO:0000256" key="3">
    <source>
        <dbReference type="ARBA" id="ARBA00022496"/>
    </source>
</evidence>
<dbReference type="Gene3D" id="2.170.130.10">
    <property type="entry name" value="TonB-dependent receptor, plug domain"/>
    <property type="match status" value="1"/>
</dbReference>
<dbReference type="SUPFAM" id="SSF56935">
    <property type="entry name" value="Porins"/>
    <property type="match status" value="1"/>
</dbReference>
<protein>
    <submittedName>
        <fullName evidence="9">Outer membrane receptor protein involved in Fe transport</fullName>
    </submittedName>
</protein>
<dbReference type="InterPro" id="IPR000531">
    <property type="entry name" value="Beta-barrel_TonB"/>
</dbReference>
<comment type="similarity">
    <text evidence="7">Belongs to the TonB-dependent receptor family.</text>
</comment>
<keyword evidence="5 7" id="KW-0472">Membrane</keyword>
<dbReference type="GO" id="GO:0006826">
    <property type="term" value="P:iron ion transport"/>
    <property type="evidence" value="ECO:0007669"/>
    <property type="project" value="UniProtKB-KW"/>
</dbReference>
<dbReference type="OrthoDB" id="9768470at2"/>
<keyword evidence="7" id="KW-0798">TonB box</keyword>
<evidence type="ECO:0000313" key="9">
    <source>
        <dbReference type="EMBL" id="RKR83381.1"/>
    </source>
</evidence>
<dbReference type="InterPro" id="IPR036942">
    <property type="entry name" value="Beta-barrel_TonB_sf"/>
</dbReference>
<gene>
    <name evidence="9" type="ORF">BDD43_3588</name>
</gene>
<evidence type="ECO:0000313" key="10">
    <source>
        <dbReference type="Proteomes" id="UP000268007"/>
    </source>
</evidence>
<reference evidence="9 10" key="1">
    <citation type="submission" date="2018-10" db="EMBL/GenBank/DDBJ databases">
        <title>Genomic Encyclopedia of Archaeal and Bacterial Type Strains, Phase II (KMG-II): from individual species to whole genera.</title>
        <authorList>
            <person name="Goeker M."/>
        </authorList>
    </citation>
    <scope>NUCLEOTIDE SEQUENCE [LARGE SCALE GENOMIC DNA]</scope>
    <source>
        <strain evidence="9 10">DSM 18602</strain>
    </source>
</reference>
<dbReference type="InterPro" id="IPR012910">
    <property type="entry name" value="Plug_dom"/>
</dbReference>
<dbReference type="EMBL" id="RBKU01000001">
    <property type="protein sequence ID" value="RKR83381.1"/>
    <property type="molecule type" value="Genomic_DNA"/>
</dbReference>
<evidence type="ECO:0000256" key="4">
    <source>
        <dbReference type="ARBA" id="ARBA00023004"/>
    </source>
</evidence>
<keyword evidence="2" id="KW-0813">Transport</keyword>
<keyword evidence="9" id="KW-0675">Receptor</keyword>
<evidence type="ECO:0000256" key="5">
    <source>
        <dbReference type="ARBA" id="ARBA00023136"/>
    </source>
</evidence>
<keyword evidence="10" id="KW-1185">Reference proteome</keyword>
<comment type="caution">
    <text evidence="9">The sequence shown here is derived from an EMBL/GenBank/DDBJ whole genome shotgun (WGS) entry which is preliminary data.</text>
</comment>
<keyword evidence="6" id="KW-0998">Cell outer membrane</keyword>
<feature type="domain" description="Secretin/TonB short N-terminal" evidence="8">
    <location>
        <begin position="70"/>
        <end position="121"/>
    </location>
</feature>
<evidence type="ECO:0000256" key="7">
    <source>
        <dbReference type="RuleBase" id="RU003357"/>
    </source>
</evidence>
<dbReference type="InterPro" id="IPR008969">
    <property type="entry name" value="CarboxyPept-like_regulatory"/>
</dbReference>
<dbReference type="SMART" id="SM00965">
    <property type="entry name" value="STN"/>
    <property type="match status" value="1"/>
</dbReference>
<evidence type="ECO:0000256" key="2">
    <source>
        <dbReference type="ARBA" id="ARBA00022448"/>
    </source>
</evidence>
<dbReference type="AlphaFoldDB" id="A0A495J3X5"/>